<organism evidence="2 3">
    <name type="scientific">Paenibacillus plantiphilus</name>
    <dbReference type="NCBI Taxonomy" id="2905650"/>
    <lineage>
        <taxon>Bacteria</taxon>
        <taxon>Bacillati</taxon>
        <taxon>Bacillota</taxon>
        <taxon>Bacilli</taxon>
        <taxon>Bacillales</taxon>
        <taxon>Paenibacillaceae</taxon>
        <taxon>Paenibacillus</taxon>
    </lineage>
</organism>
<keyword evidence="3" id="KW-1185">Reference proteome</keyword>
<reference evidence="2" key="1">
    <citation type="submission" date="2022-01" db="EMBL/GenBank/DDBJ databases">
        <authorList>
            <person name="Criscuolo A."/>
        </authorList>
    </citation>
    <scope>NUCLEOTIDE SEQUENCE</scope>
    <source>
        <strain evidence="2">CIP111893</strain>
    </source>
</reference>
<name>A0ABM9BNZ5_9BACL</name>
<gene>
    <name evidence="2" type="ORF">PAECIP111893_00302</name>
</gene>
<dbReference type="InterPro" id="IPR001387">
    <property type="entry name" value="Cro/C1-type_HTH"/>
</dbReference>
<dbReference type="SUPFAM" id="SSF47413">
    <property type="entry name" value="lambda repressor-like DNA-binding domains"/>
    <property type="match status" value="1"/>
</dbReference>
<dbReference type="Pfam" id="PF01381">
    <property type="entry name" value="HTH_3"/>
    <property type="match status" value="1"/>
</dbReference>
<accession>A0ABM9BNZ5</accession>
<dbReference type="InterPro" id="IPR010982">
    <property type="entry name" value="Lambda_DNA-bd_dom_sf"/>
</dbReference>
<evidence type="ECO:0000259" key="1">
    <source>
        <dbReference type="PROSITE" id="PS50943"/>
    </source>
</evidence>
<proteinExistence type="predicted"/>
<sequence length="72" mass="8297">MANPIRCRVPEILARKGQTQIWLAGETGLPKQRLSDYCTMRRMMSIQTAKLIADVLKVSVESLYEWEGEQQE</sequence>
<dbReference type="Proteomes" id="UP000838686">
    <property type="component" value="Unassembled WGS sequence"/>
</dbReference>
<feature type="domain" description="HTH cro/C1-type" evidence="1">
    <location>
        <begin position="23"/>
        <end position="63"/>
    </location>
</feature>
<evidence type="ECO:0000313" key="3">
    <source>
        <dbReference type="Proteomes" id="UP000838686"/>
    </source>
</evidence>
<dbReference type="EMBL" id="CAKMMF010000001">
    <property type="protein sequence ID" value="CAH1190378.1"/>
    <property type="molecule type" value="Genomic_DNA"/>
</dbReference>
<dbReference type="Gene3D" id="1.10.260.40">
    <property type="entry name" value="lambda repressor-like DNA-binding domains"/>
    <property type="match status" value="1"/>
</dbReference>
<comment type="caution">
    <text evidence="2">The sequence shown here is derived from an EMBL/GenBank/DDBJ whole genome shotgun (WGS) entry which is preliminary data.</text>
</comment>
<protein>
    <recommendedName>
        <fullName evidence="1">HTH cro/C1-type domain-containing protein</fullName>
    </recommendedName>
</protein>
<evidence type="ECO:0000313" key="2">
    <source>
        <dbReference type="EMBL" id="CAH1190378.1"/>
    </source>
</evidence>
<dbReference type="RefSeq" id="WP_236338512.1">
    <property type="nucleotide sequence ID" value="NZ_CAKMMF010000001.1"/>
</dbReference>
<dbReference type="PROSITE" id="PS50943">
    <property type="entry name" value="HTH_CROC1"/>
    <property type="match status" value="1"/>
</dbReference>
<dbReference type="SMART" id="SM00530">
    <property type="entry name" value="HTH_XRE"/>
    <property type="match status" value="1"/>
</dbReference>